<feature type="transmembrane region" description="Helical" evidence="6">
    <location>
        <begin position="63"/>
        <end position="83"/>
    </location>
</feature>
<feature type="transmembrane region" description="Helical" evidence="6">
    <location>
        <begin position="37"/>
        <end position="57"/>
    </location>
</feature>
<protein>
    <submittedName>
        <fullName evidence="7">Putative membrane protein</fullName>
    </submittedName>
</protein>
<dbReference type="AlphaFoldDB" id="A0A285PBW7"/>
<evidence type="ECO:0000313" key="7">
    <source>
        <dbReference type="EMBL" id="SNZ17626.1"/>
    </source>
</evidence>
<keyword evidence="5 6" id="KW-0472">Membrane</keyword>
<dbReference type="Pfam" id="PF09678">
    <property type="entry name" value="Caa3_CtaG"/>
    <property type="match status" value="1"/>
</dbReference>
<evidence type="ECO:0000256" key="3">
    <source>
        <dbReference type="ARBA" id="ARBA00022692"/>
    </source>
</evidence>
<proteinExistence type="predicted"/>
<accession>A0A285PBW7</accession>
<evidence type="ECO:0000256" key="2">
    <source>
        <dbReference type="ARBA" id="ARBA00022475"/>
    </source>
</evidence>
<dbReference type="Proteomes" id="UP000219356">
    <property type="component" value="Unassembled WGS sequence"/>
</dbReference>
<feature type="transmembrane region" description="Helical" evidence="6">
    <location>
        <begin position="6"/>
        <end position="25"/>
    </location>
</feature>
<feature type="transmembrane region" description="Helical" evidence="6">
    <location>
        <begin position="144"/>
        <end position="166"/>
    </location>
</feature>
<name>A0A285PBW7_9BACI</name>
<feature type="transmembrane region" description="Helical" evidence="6">
    <location>
        <begin position="178"/>
        <end position="199"/>
    </location>
</feature>
<evidence type="ECO:0000313" key="8">
    <source>
        <dbReference type="Proteomes" id="UP000219356"/>
    </source>
</evidence>
<evidence type="ECO:0000256" key="1">
    <source>
        <dbReference type="ARBA" id="ARBA00004651"/>
    </source>
</evidence>
<reference evidence="8" key="1">
    <citation type="submission" date="2017-09" db="EMBL/GenBank/DDBJ databases">
        <authorList>
            <person name="Varghese N."/>
            <person name="Submissions S."/>
        </authorList>
    </citation>
    <scope>NUCLEOTIDE SEQUENCE [LARGE SCALE GENOMIC DNA]</scope>
    <source>
        <strain evidence="8">CGMCC 1.8913</strain>
    </source>
</reference>
<keyword evidence="4 6" id="KW-1133">Transmembrane helix</keyword>
<keyword evidence="2" id="KW-1003">Cell membrane</keyword>
<dbReference type="EMBL" id="OBEK01000006">
    <property type="protein sequence ID" value="SNZ17626.1"/>
    <property type="molecule type" value="Genomic_DNA"/>
</dbReference>
<keyword evidence="8" id="KW-1185">Reference proteome</keyword>
<sequence>MHNDKLALIMAFLAILGYLLAMKFSARKFEAWPIHRLLLFSSGVAVGVQALAGPVAMHAHHSFVFHMIGHLLLGMIAPLLIALSRPVTLLLRALPQKRGQTVSRLFRSMYARFLIHPVTAAVLNIGGLWVLYTTSLYQYMHQANWVSFLVHAHVFAAGYLFTMAMLYTDPVPYRKSYLFRAFVFVGALAGHGILSKYLYANPPIGVEAAAAQEGAVLMYYGGDLVDLILIVLLCWQWYQTAAPDHKLSASKAAE</sequence>
<feature type="transmembrane region" description="Helical" evidence="6">
    <location>
        <begin position="113"/>
        <end position="132"/>
    </location>
</feature>
<dbReference type="GO" id="GO:0005886">
    <property type="term" value="C:plasma membrane"/>
    <property type="evidence" value="ECO:0007669"/>
    <property type="project" value="UniProtKB-SubCell"/>
</dbReference>
<dbReference type="InterPro" id="IPR019108">
    <property type="entry name" value="Caa3_assmbl_CtaG-rel"/>
</dbReference>
<organism evidence="7 8">
    <name type="scientific">Terribacillus aidingensis</name>
    <dbReference type="NCBI Taxonomy" id="586416"/>
    <lineage>
        <taxon>Bacteria</taxon>
        <taxon>Bacillati</taxon>
        <taxon>Bacillota</taxon>
        <taxon>Bacilli</taxon>
        <taxon>Bacillales</taxon>
        <taxon>Bacillaceae</taxon>
        <taxon>Terribacillus</taxon>
    </lineage>
</organism>
<keyword evidence="3 6" id="KW-0812">Transmembrane</keyword>
<evidence type="ECO:0000256" key="5">
    <source>
        <dbReference type="ARBA" id="ARBA00023136"/>
    </source>
</evidence>
<evidence type="ECO:0000256" key="6">
    <source>
        <dbReference type="SAM" id="Phobius"/>
    </source>
</evidence>
<dbReference type="OrthoDB" id="5024156at2"/>
<feature type="transmembrane region" description="Helical" evidence="6">
    <location>
        <begin position="219"/>
        <end position="238"/>
    </location>
</feature>
<comment type="subcellular location">
    <subcellularLocation>
        <location evidence="1">Cell membrane</location>
        <topology evidence="1">Multi-pass membrane protein</topology>
    </subcellularLocation>
</comment>
<dbReference type="RefSeq" id="WP_097043496.1">
    <property type="nucleotide sequence ID" value="NZ_OBEK01000006.1"/>
</dbReference>
<gene>
    <name evidence="7" type="ORF">SAMN05421503_3315</name>
</gene>
<evidence type="ECO:0000256" key="4">
    <source>
        <dbReference type="ARBA" id="ARBA00022989"/>
    </source>
</evidence>